<protein>
    <submittedName>
        <fullName evidence="4">GRF1-interacting factor 3</fullName>
    </submittedName>
</protein>
<dbReference type="Proteomes" id="UP000257109">
    <property type="component" value="Unassembled WGS sequence"/>
</dbReference>
<dbReference type="OrthoDB" id="10265171at2759"/>
<dbReference type="EMBL" id="QJKJ01010389">
    <property type="protein sequence ID" value="RDX73834.1"/>
    <property type="molecule type" value="Genomic_DNA"/>
</dbReference>
<dbReference type="Pfam" id="PF05030">
    <property type="entry name" value="SSXT"/>
    <property type="match status" value="1"/>
</dbReference>
<dbReference type="InterPro" id="IPR007726">
    <property type="entry name" value="SS18_N"/>
</dbReference>
<evidence type="ECO:0000256" key="1">
    <source>
        <dbReference type="ARBA" id="ARBA00007945"/>
    </source>
</evidence>
<accession>A0A371F6A7</accession>
<evidence type="ECO:0000313" key="5">
    <source>
        <dbReference type="Proteomes" id="UP000257109"/>
    </source>
</evidence>
<evidence type="ECO:0000259" key="3">
    <source>
        <dbReference type="Pfam" id="PF05030"/>
    </source>
</evidence>
<dbReference type="STRING" id="157652.A0A371F6A7"/>
<evidence type="ECO:0000256" key="2">
    <source>
        <dbReference type="SAM" id="MobiDB-lite"/>
    </source>
</evidence>
<sequence length="171" mass="19154">YLDENKKLILEIMENKHLQKLAECAERQERLQQNLMYLATIADWQEPQTSAMPPPTKTQPVYYMQPQYYMQHPQAEAMAQQQGILPPNMPLHFGNPQQQLHQEWINKDMYPIPMHSEAAHVGVSSGDPPLTAGSNDALGGSMQGASEGGDGQGNSSAVHNISDILWPYLKD</sequence>
<gene>
    <name evidence="4" type="primary">GIF3</name>
    <name evidence="4" type="ORF">CR513_46500</name>
</gene>
<organism evidence="4 5">
    <name type="scientific">Mucuna pruriens</name>
    <name type="common">Velvet bean</name>
    <name type="synonym">Dolichos pruriens</name>
    <dbReference type="NCBI Taxonomy" id="157652"/>
    <lineage>
        <taxon>Eukaryota</taxon>
        <taxon>Viridiplantae</taxon>
        <taxon>Streptophyta</taxon>
        <taxon>Embryophyta</taxon>
        <taxon>Tracheophyta</taxon>
        <taxon>Spermatophyta</taxon>
        <taxon>Magnoliopsida</taxon>
        <taxon>eudicotyledons</taxon>
        <taxon>Gunneridae</taxon>
        <taxon>Pentapetalae</taxon>
        <taxon>rosids</taxon>
        <taxon>fabids</taxon>
        <taxon>Fabales</taxon>
        <taxon>Fabaceae</taxon>
        <taxon>Papilionoideae</taxon>
        <taxon>50 kb inversion clade</taxon>
        <taxon>NPAAA clade</taxon>
        <taxon>indigoferoid/millettioid clade</taxon>
        <taxon>Phaseoleae</taxon>
        <taxon>Mucuna</taxon>
    </lineage>
</organism>
<reference evidence="4" key="1">
    <citation type="submission" date="2018-05" db="EMBL/GenBank/DDBJ databases">
        <title>Draft genome of Mucuna pruriens seed.</title>
        <authorList>
            <person name="Nnadi N.E."/>
            <person name="Vos R."/>
            <person name="Hasami M.H."/>
            <person name="Devisetty U.K."/>
            <person name="Aguiy J.C."/>
        </authorList>
    </citation>
    <scope>NUCLEOTIDE SEQUENCE [LARGE SCALE GENOMIC DNA]</scope>
    <source>
        <strain evidence="4">JCA_2017</strain>
    </source>
</reference>
<keyword evidence="5" id="KW-1185">Reference proteome</keyword>
<comment type="similarity">
    <text evidence="1">Belongs to the SS18 family.</text>
</comment>
<comment type="caution">
    <text evidence="4">The sequence shown here is derived from an EMBL/GenBank/DDBJ whole genome shotgun (WGS) entry which is preliminary data.</text>
</comment>
<dbReference type="AlphaFoldDB" id="A0A371F6A7"/>
<feature type="region of interest" description="Disordered" evidence="2">
    <location>
        <begin position="119"/>
        <end position="158"/>
    </location>
</feature>
<name>A0A371F6A7_MUCPR</name>
<feature type="non-terminal residue" evidence="4">
    <location>
        <position position="1"/>
    </location>
</feature>
<evidence type="ECO:0000313" key="4">
    <source>
        <dbReference type="EMBL" id="RDX73834.1"/>
    </source>
</evidence>
<feature type="domain" description="SS18 N-terminal" evidence="3">
    <location>
        <begin position="2"/>
        <end position="45"/>
    </location>
</feature>
<proteinExistence type="inferred from homology"/>